<dbReference type="Gene3D" id="3.30.9.10">
    <property type="entry name" value="D-Amino Acid Oxidase, subunit A, domain 2"/>
    <property type="match status" value="1"/>
</dbReference>
<comment type="similarity">
    <text evidence="2">Belongs to the MSOX/MTOX family.</text>
</comment>
<evidence type="ECO:0000256" key="5">
    <source>
        <dbReference type="ARBA" id="ARBA00023002"/>
    </source>
</evidence>
<evidence type="ECO:0000259" key="6">
    <source>
        <dbReference type="Pfam" id="PF01266"/>
    </source>
</evidence>
<evidence type="ECO:0000256" key="2">
    <source>
        <dbReference type="ARBA" id="ARBA00010989"/>
    </source>
</evidence>
<dbReference type="GeneID" id="111131631"/>
<keyword evidence="4" id="KW-0274">FAD</keyword>
<dbReference type="InterPro" id="IPR045170">
    <property type="entry name" value="MTOX"/>
</dbReference>
<evidence type="ECO:0000313" key="8">
    <source>
        <dbReference type="RefSeq" id="XP_022334955.1"/>
    </source>
</evidence>
<dbReference type="KEGG" id="cvn:111131631"/>
<comment type="cofactor">
    <cofactor evidence="1">
        <name>FAD</name>
        <dbReference type="ChEBI" id="CHEBI:57692"/>
    </cofactor>
</comment>
<evidence type="ECO:0000256" key="1">
    <source>
        <dbReference type="ARBA" id="ARBA00001974"/>
    </source>
</evidence>
<evidence type="ECO:0000256" key="4">
    <source>
        <dbReference type="ARBA" id="ARBA00022827"/>
    </source>
</evidence>
<sequence length="427" mass="46988">MFDLCVVGAGLIGSAASKYASRGSSVCLIGPDEPTKKERLTSSPRDIYGGHYDEGRIYMQSTSDPVWAKLAQRAIPRYREIERESGVDFATEVGCLSVGSRGGNYITAVKEVVQKDGIQAETLSGTEACSKFPFLSIPNMDEAVFESSFAGYISPRRLIKAQITIAKKNGCQHIQEAVRSVSRVLHDDSNKCEVVMEVVTDSGRKVLAKKVLLCTGAFTAFRKLLGTEVSPDTKLFPLAVTKLEISEEDAVKIKAMPSILYFGQGGADWNKDYPVDPRAPVVFYMLPPIRYPNGKYYIKLGHSHDSVPRLLHTGPQMKQWFVQGPDPWLTRQMANMITSVVKGVKVLSYHGDSCVVDVAPSNRPYIDRVHNQLGVAIAGNGYAAKSSDEIGRLSVELLMKDQWDIDIPQNLFHVQLKSGCGHPTSRL</sequence>
<feature type="domain" description="FAD dependent oxidoreductase" evidence="6">
    <location>
        <begin position="3"/>
        <end position="396"/>
    </location>
</feature>
<proteinExistence type="inferred from homology"/>
<dbReference type="PANTHER" id="PTHR10961">
    <property type="entry name" value="PEROXISOMAL SARCOSINE OXIDASE"/>
    <property type="match status" value="1"/>
</dbReference>
<protein>
    <submittedName>
        <fullName evidence="8">Uncharacterized protein LOC111131631 isoform X1</fullName>
    </submittedName>
</protein>
<keyword evidence="3" id="KW-0285">Flavoprotein</keyword>
<dbReference type="AlphaFoldDB" id="A0A8B8E417"/>
<dbReference type="InterPro" id="IPR036188">
    <property type="entry name" value="FAD/NAD-bd_sf"/>
</dbReference>
<keyword evidence="7" id="KW-1185">Reference proteome</keyword>
<dbReference type="Pfam" id="PF01266">
    <property type="entry name" value="DAO"/>
    <property type="match status" value="1"/>
</dbReference>
<dbReference type="OrthoDB" id="424974at2759"/>
<dbReference type="SUPFAM" id="SSF51905">
    <property type="entry name" value="FAD/NAD(P)-binding domain"/>
    <property type="match status" value="1"/>
</dbReference>
<accession>A0A8B8E417</accession>
<dbReference type="InterPro" id="IPR006076">
    <property type="entry name" value="FAD-dep_OxRdtase"/>
</dbReference>
<dbReference type="PANTHER" id="PTHR10961:SF10">
    <property type="entry name" value="FAD DEPENDENT OXIDOREDUCTASE DOMAIN-CONTAINING PROTEIN"/>
    <property type="match status" value="1"/>
</dbReference>
<gene>
    <name evidence="8" type="primary">LOC111131631</name>
</gene>
<dbReference type="Proteomes" id="UP000694844">
    <property type="component" value="Chromosome 4"/>
</dbReference>
<dbReference type="GO" id="GO:0050660">
    <property type="term" value="F:flavin adenine dinucleotide binding"/>
    <property type="evidence" value="ECO:0007669"/>
    <property type="project" value="InterPro"/>
</dbReference>
<organism evidence="7 8">
    <name type="scientific">Crassostrea virginica</name>
    <name type="common">Eastern oyster</name>
    <dbReference type="NCBI Taxonomy" id="6565"/>
    <lineage>
        <taxon>Eukaryota</taxon>
        <taxon>Metazoa</taxon>
        <taxon>Spiralia</taxon>
        <taxon>Lophotrochozoa</taxon>
        <taxon>Mollusca</taxon>
        <taxon>Bivalvia</taxon>
        <taxon>Autobranchia</taxon>
        <taxon>Pteriomorphia</taxon>
        <taxon>Ostreida</taxon>
        <taxon>Ostreoidea</taxon>
        <taxon>Ostreidae</taxon>
        <taxon>Crassostrea</taxon>
    </lineage>
</organism>
<dbReference type="Gene3D" id="3.50.50.60">
    <property type="entry name" value="FAD/NAD(P)-binding domain"/>
    <property type="match status" value="1"/>
</dbReference>
<evidence type="ECO:0000313" key="7">
    <source>
        <dbReference type="Proteomes" id="UP000694844"/>
    </source>
</evidence>
<reference evidence="8" key="1">
    <citation type="submission" date="2025-08" db="UniProtKB">
        <authorList>
            <consortium name="RefSeq"/>
        </authorList>
    </citation>
    <scope>IDENTIFICATION</scope>
    <source>
        <tissue evidence="8">Whole sample</tissue>
    </source>
</reference>
<dbReference type="RefSeq" id="XP_022334955.1">
    <property type="nucleotide sequence ID" value="XM_022479247.1"/>
</dbReference>
<evidence type="ECO:0000256" key="3">
    <source>
        <dbReference type="ARBA" id="ARBA00022630"/>
    </source>
</evidence>
<dbReference type="GO" id="GO:0008115">
    <property type="term" value="F:sarcosine oxidase activity"/>
    <property type="evidence" value="ECO:0007669"/>
    <property type="project" value="TreeGrafter"/>
</dbReference>
<name>A0A8B8E417_CRAVI</name>
<keyword evidence="5" id="KW-0560">Oxidoreductase</keyword>